<comment type="similarity">
    <text evidence="2 9">Belongs to the TFIIF beta subunit family.</text>
</comment>
<evidence type="ECO:0000256" key="6">
    <source>
        <dbReference type="ARBA" id="ARBA00023163"/>
    </source>
</evidence>
<evidence type="ECO:0000256" key="7">
    <source>
        <dbReference type="ARBA" id="ARBA00023242"/>
    </source>
</evidence>
<keyword evidence="4 9" id="KW-0805">Transcription regulation</keyword>
<dbReference type="OrthoDB" id="26094at2759"/>
<dbReference type="FunFam" id="1.10.10.10:FF:000035">
    <property type="entry name" value="General transcription factor IIF subunit 2"/>
    <property type="match status" value="1"/>
</dbReference>
<dbReference type="GO" id="GO:0005674">
    <property type="term" value="C:transcription factor TFIIF complex"/>
    <property type="evidence" value="ECO:0007669"/>
    <property type="project" value="InterPro"/>
</dbReference>
<keyword evidence="5 9" id="KW-0238">DNA-binding</keyword>
<dbReference type="Pfam" id="PF02270">
    <property type="entry name" value="TFIIF_beta"/>
    <property type="match status" value="1"/>
</dbReference>
<evidence type="ECO:0000256" key="5">
    <source>
        <dbReference type="ARBA" id="ARBA00023125"/>
    </source>
</evidence>
<dbReference type="PANTHER" id="PTHR10445">
    <property type="entry name" value="GENERAL TRANSCRIPTION FACTOR IIF SUBUNIT 2"/>
    <property type="match status" value="1"/>
</dbReference>
<dbReference type="CDD" id="cd07980">
    <property type="entry name" value="TFIIF_beta"/>
    <property type="match status" value="1"/>
</dbReference>
<sequence>MSNRKRLLNDVDTEMAKRGVWLVKVPRYLSELWEANEGNVVGKLKIGEQVKFHTQPGLKQPKPKNDEPATSVDKSSSEIPTEYSFLLHDIKNQTMSVLSEDKTTLGSDASVKTGKLAIEGRIVKKAECRPPATLKYLQMKQQHIVKNLEPKKKVILIEKAAVSYKPVSIHAEDLVRQKQKKEGAKTFRADRDLLRQALFNAFEKHQYYRLHDLQQLTKQPINYVKEILQEIAVYNTAPPHKNMWELKPEYRNYQINSSAAPSS</sequence>
<dbReference type="AlphaFoldDB" id="A0A8S1E8L5"/>
<evidence type="ECO:0000256" key="4">
    <source>
        <dbReference type="ARBA" id="ARBA00023015"/>
    </source>
</evidence>
<dbReference type="InterPro" id="IPR003196">
    <property type="entry name" value="TFIIF_beta"/>
</dbReference>
<evidence type="ECO:0000256" key="3">
    <source>
        <dbReference type="ARBA" id="ARBA00020815"/>
    </source>
</evidence>
<keyword evidence="14" id="KW-1185">Reference proteome</keyword>
<dbReference type="EMBL" id="CADEPM010000001">
    <property type="protein sequence ID" value="CAB3396606.1"/>
    <property type="molecule type" value="Genomic_DNA"/>
</dbReference>
<evidence type="ECO:0000256" key="8">
    <source>
        <dbReference type="ARBA" id="ARBA00033388"/>
    </source>
</evidence>
<dbReference type="Gene3D" id="1.10.10.10">
    <property type="entry name" value="Winged helix-like DNA-binding domain superfamily/Winged helix DNA-binding domain"/>
    <property type="match status" value="1"/>
</dbReference>
<dbReference type="InterPro" id="IPR036388">
    <property type="entry name" value="WH-like_DNA-bd_sf"/>
</dbReference>
<comment type="function">
    <text evidence="9">TFIIF is a general transcription initiation factor that binds to RNA polymerase II and helps to recruit it to the initiation complex in collaboration with TFIIB.</text>
</comment>
<protein>
    <recommendedName>
        <fullName evidence="3 9">General transcription factor IIF subunit 2</fullName>
    </recommendedName>
    <alternativeName>
        <fullName evidence="8 9">Transcription initiation factor IIF subunit beta</fullName>
    </alternativeName>
</protein>
<dbReference type="GO" id="GO:0003677">
    <property type="term" value="F:DNA binding"/>
    <property type="evidence" value="ECO:0007669"/>
    <property type="project" value="UniProtKB-UniRule"/>
</dbReference>
<evidence type="ECO:0000313" key="13">
    <source>
        <dbReference type="EMBL" id="CAB3396606.1"/>
    </source>
</evidence>
<name>A0A8S1E8L5_9PELO</name>
<dbReference type="Proteomes" id="UP000494206">
    <property type="component" value="Unassembled WGS sequence"/>
</dbReference>
<dbReference type="GO" id="GO:0006367">
    <property type="term" value="P:transcription initiation at RNA polymerase II promoter"/>
    <property type="evidence" value="ECO:0007669"/>
    <property type="project" value="UniProtKB-UniRule"/>
</dbReference>
<organism evidence="13 14">
    <name type="scientific">Caenorhabditis bovis</name>
    <dbReference type="NCBI Taxonomy" id="2654633"/>
    <lineage>
        <taxon>Eukaryota</taxon>
        <taxon>Metazoa</taxon>
        <taxon>Ecdysozoa</taxon>
        <taxon>Nematoda</taxon>
        <taxon>Chromadorea</taxon>
        <taxon>Rhabditida</taxon>
        <taxon>Rhabditina</taxon>
        <taxon>Rhabditomorpha</taxon>
        <taxon>Rhabditoidea</taxon>
        <taxon>Rhabditidae</taxon>
        <taxon>Peloderinae</taxon>
        <taxon>Caenorhabditis</taxon>
    </lineage>
</organism>
<dbReference type="InterPro" id="IPR036390">
    <property type="entry name" value="WH_DNA-bd_sf"/>
</dbReference>
<keyword evidence="7 9" id="KW-0539">Nucleus</keyword>
<dbReference type="InterPro" id="IPR040504">
    <property type="entry name" value="TFIIF_beta_N"/>
</dbReference>
<evidence type="ECO:0000256" key="9">
    <source>
        <dbReference type="PIRNR" id="PIRNR015849"/>
    </source>
</evidence>
<dbReference type="SUPFAM" id="SSF46785">
    <property type="entry name" value="Winged helix' DNA-binding domain"/>
    <property type="match status" value="1"/>
</dbReference>
<dbReference type="PIRSF" id="PIRSF015849">
    <property type="entry name" value="TFIIF-beta"/>
    <property type="match status" value="1"/>
</dbReference>
<dbReference type="GO" id="GO:0006368">
    <property type="term" value="P:transcription elongation by RNA polymerase II"/>
    <property type="evidence" value="ECO:0007669"/>
    <property type="project" value="UniProtKB-ARBA"/>
</dbReference>
<dbReference type="InterPro" id="IPR011039">
    <property type="entry name" value="TFIIF_interaction"/>
</dbReference>
<comment type="caution">
    <text evidence="13">The sequence shown here is derived from an EMBL/GenBank/DDBJ whole genome shotgun (WGS) entry which is preliminary data.</text>
</comment>
<feature type="region of interest" description="Disordered" evidence="10">
    <location>
        <begin position="53"/>
        <end position="77"/>
    </location>
</feature>
<keyword evidence="6 9" id="KW-0804">Transcription</keyword>
<dbReference type="InterPro" id="IPR040450">
    <property type="entry name" value="TFIIF_beta_HTH"/>
</dbReference>
<reference evidence="13 14" key="1">
    <citation type="submission" date="2020-04" db="EMBL/GenBank/DDBJ databases">
        <authorList>
            <person name="Laetsch R D."/>
            <person name="Stevens L."/>
            <person name="Kumar S."/>
            <person name="Blaxter L. M."/>
        </authorList>
    </citation>
    <scope>NUCLEOTIDE SEQUENCE [LARGE SCALE GENOMIC DNA]</scope>
</reference>
<evidence type="ECO:0000256" key="10">
    <source>
        <dbReference type="SAM" id="MobiDB-lite"/>
    </source>
</evidence>
<gene>
    <name evidence="13" type="ORF">CBOVIS_LOCUS133</name>
</gene>
<dbReference type="SUPFAM" id="SSF50916">
    <property type="entry name" value="Rap30/74 interaction domains"/>
    <property type="match status" value="1"/>
</dbReference>
<comment type="subcellular location">
    <subcellularLocation>
        <location evidence="1 9">Nucleus</location>
    </subcellularLocation>
</comment>
<feature type="domain" description="TFIIF beta subunit HTH" evidence="11">
    <location>
        <begin position="188"/>
        <end position="251"/>
    </location>
</feature>
<feature type="domain" description="TFIIF beta subunit N-terminal" evidence="12">
    <location>
        <begin position="18"/>
        <end position="104"/>
    </location>
</feature>
<evidence type="ECO:0000259" key="11">
    <source>
        <dbReference type="Pfam" id="PF02270"/>
    </source>
</evidence>
<evidence type="ECO:0000256" key="1">
    <source>
        <dbReference type="ARBA" id="ARBA00004123"/>
    </source>
</evidence>
<accession>A0A8S1E8L5</accession>
<evidence type="ECO:0000259" key="12">
    <source>
        <dbReference type="Pfam" id="PF17683"/>
    </source>
</evidence>
<dbReference type="Pfam" id="PF17683">
    <property type="entry name" value="TFIIF_beta_N"/>
    <property type="match status" value="1"/>
</dbReference>
<proteinExistence type="inferred from homology"/>
<evidence type="ECO:0000313" key="14">
    <source>
        <dbReference type="Proteomes" id="UP000494206"/>
    </source>
</evidence>
<dbReference type="PANTHER" id="PTHR10445:SF0">
    <property type="entry name" value="GENERAL TRANSCRIPTION FACTOR IIF SUBUNIT 2"/>
    <property type="match status" value="1"/>
</dbReference>
<evidence type="ECO:0000256" key="2">
    <source>
        <dbReference type="ARBA" id="ARBA00009543"/>
    </source>
</evidence>